<feature type="signal peptide" evidence="1">
    <location>
        <begin position="1"/>
        <end position="25"/>
    </location>
</feature>
<evidence type="ECO:0000256" key="1">
    <source>
        <dbReference type="SAM" id="SignalP"/>
    </source>
</evidence>
<dbReference type="RefSeq" id="XP_022391716.1">
    <property type="nucleotide sequence ID" value="XM_022529882.1"/>
</dbReference>
<gene>
    <name evidence="3" type="ORF">ABOM_002752</name>
</gene>
<name>A0A1F8A9B0_9EURO</name>
<organism evidence="3 4">
    <name type="scientific">Aspergillus bombycis</name>
    <dbReference type="NCBI Taxonomy" id="109264"/>
    <lineage>
        <taxon>Eukaryota</taxon>
        <taxon>Fungi</taxon>
        <taxon>Dikarya</taxon>
        <taxon>Ascomycota</taxon>
        <taxon>Pezizomycotina</taxon>
        <taxon>Eurotiomycetes</taxon>
        <taxon>Eurotiomycetidae</taxon>
        <taxon>Eurotiales</taxon>
        <taxon>Aspergillaceae</taxon>
        <taxon>Aspergillus</taxon>
    </lineage>
</organism>
<sequence length="47" mass="4990">MFGLGGMTCVAGILRLVTLIQLTHSDDISEHNGPTTGWSSIEMNTAL</sequence>
<comment type="caution">
    <text evidence="3">The sequence shown here is derived from an EMBL/GenBank/DDBJ whole genome shotgun (WGS) entry which is preliminary data.</text>
</comment>
<dbReference type="Proteomes" id="UP000179179">
    <property type="component" value="Unassembled WGS sequence"/>
</dbReference>
<dbReference type="EMBL" id="LYCR01000019">
    <property type="protein sequence ID" value="OGM47999.1"/>
    <property type="molecule type" value="Genomic_DNA"/>
</dbReference>
<feature type="non-terminal residue" evidence="3">
    <location>
        <position position="47"/>
    </location>
</feature>
<dbReference type="AlphaFoldDB" id="A0A1F8A9B0"/>
<protein>
    <recommendedName>
        <fullName evidence="2">Rhodopsin domain-containing protein</fullName>
    </recommendedName>
</protein>
<keyword evidence="1" id="KW-0732">Signal</keyword>
<reference evidence="3 4" key="1">
    <citation type="journal article" date="2016" name="Genome Biol. Evol.">
        <title>Draft genome sequence of an aflatoxigenic Aspergillus species, A. bombycis.</title>
        <authorList>
            <person name="Moore G.G."/>
            <person name="Mack B.M."/>
            <person name="Beltz S.B."/>
            <person name="Gilbert M.K."/>
        </authorList>
    </citation>
    <scope>NUCLEOTIDE SEQUENCE [LARGE SCALE GENOMIC DNA]</scope>
    <source>
        <strain evidence="4">NRRL 26010</strain>
    </source>
</reference>
<keyword evidence="4" id="KW-1185">Reference proteome</keyword>
<dbReference type="Pfam" id="PF20684">
    <property type="entry name" value="Fung_rhodopsin"/>
    <property type="match status" value="1"/>
</dbReference>
<dbReference type="InterPro" id="IPR049326">
    <property type="entry name" value="Rhodopsin_dom_fungi"/>
</dbReference>
<feature type="domain" description="Rhodopsin" evidence="2">
    <location>
        <begin position="1"/>
        <end position="46"/>
    </location>
</feature>
<accession>A0A1F8A9B0</accession>
<feature type="chain" id="PRO_5009534606" description="Rhodopsin domain-containing protein" evidence="1">
    <location>
        <begin position="26"/>
        <end position="47"/>
    </location>
</feature>
<evidence type="ECO:0000313" key="4">
    <source>
        <dbReference type="Proteomes" id="UP000179179"/>
    </source>
</evidence>
<proteinExistence type="predicted"/>
<evidence type="ECO:0000313" key="3">
    <source>
        <dbReference type="EMBL" id="OGM47999.1"/>
    </source>
</evidence>
<evidence type="ECO:0000259" key="2">
    <source>
        <dbReference type="Pfam" id="PF20684"/>
    </source>
</evidence>
<dbReference type="GeneID" id="34446142"/>